<feature type="chain" id="PRO_5017745023" description="Allergen Asp f 4" evidence="1">
    <location>
        <begin position="22"/>
        <end position="324"/>
    </location>
</feature>
<dbReference type="AlphaFoldDB" id="A0A3D8RGN2"/>
<evidence type="ECO:0008006" key="4">
    <source>
        <dbReference type="Google" id="ProtNLM"/>
    </source>
</evidence>
<protein>
    <recommendedName>
        <fullName evidence="4">Allergen Asp f 4</fullName>
    </recommendedName>
</protein>
<name>A0A3D8RGN2_9HELO</name>
<dbReference type="Pfam" id="PF25312">
    <property type="entry name" value="Allergen_Asp_f_4"/>
    <property type="match status" value="1"/>
</dbReference>
<proteinExistence type="predicted"/>
<evidence type="ECO:0000313" key="2">
    <source>
        <dbReference type="EMBL" id="RDW73215.1"/>
    </source>
</evidence>
<dbReference type="GO" id="GO:0019863">
    <property type="term" value="F:IgE binding"/>
    <property type="evidence" value="ECO:0007669"/>
    <property type="project" value="InterPro"/>
</dbReference>
<dbReference type="PANTHER" id="PTHR42039:SF1">
    <property type="entry name" value="PUTATIVE (AFU_ORTHOLOGUE AFUA_3G02940)-RELATED"/>
    <property type="match status" value="1"/>
</dbReference>
<feature type="signal peptide" evidence="1">
    <location>
        <begin position="1"/>
        <end position="21"/>
    </location>
</feature>
<dbReference type="EMBL" id="PDLM01000007">
    <property type="protein sequence ID" value="RDW73215.1"/>
    <property type="molecule type" value="Genomic_DNA"/>
</dbReference>
<reference evidence="2 3" key="1">
    <citation type="journal article" date="2018" name="IMA Fungus">
        <title>IMA Genome-F 9: Draft genome sequence of Annulohypoxylon stygium, Aspergillus mulundensis, Berkeleyomyces basicola (syn. Thielaviopsis basicola), Ceratocystis smalleyi, two Cercospora beticola strains, Coleophoma cylindrospora, Fusarium fracticaudum, Phialophora cf. hyalina, and Morchella septimelata.</title>
        <authorList>
            <person name="Wingfield B.D."/>
            <person name="Bills G.F."/>
            <person name="Dong Y."/>
            <person name="Huang W."/>
            <person name="Nel W.J."/>
            <person name="Swalarsk-Parry B.S."/>
            <person name="Vaghefi N."/>
            <person name="Wilken P.M."/>
            <person name="An Z."/>
            <person name="de Beer Z.W."/>
            <person name="De Vos L."/>
            <person name="Chen L."/>
            <person name="Duong T.A."/>
            <person name="Gao Y."/>
            <person name="Hammerbacher A."/>
            <person name="Kikkert J.R."/>
            <person name="Li Y."/>
            <person name="Li H."/>
            <person name="Li K."/>
            <person name="Li Q."/>
            <person name="Liu X."/>
            <person name="Ma X."/>
            <person name="Naidoo K."/>
            <person name="Pethybridge S.J."/>
            <person name="Sun J."/>
            <person name="Steenkamp E.T."/>
            <person name="van der Nest M.A."/>
            <person name="van Wyk S."/>
            <person name="Wingfield M.J."/>
            <person name="Xiong C."/>
            <person name="Yue Q."/>
            <person name="Zhang X."/>
        </authorList>
    </citation>
    <scope>NUCLEOTIDE SEQUENCE [LARGE SCALE GENOMIC DNA]</scope>
    <source>
        <strain evidence="2 3">BP6252</strain>
    </source>
</reference>
<dbReference type="GO" id="GO:0005576">
    <property type="term" value="C:extracellular region"/>
    <property type="evidence" value="ECO:0007669"/>
    <property type="project" value="InterPro"/>
</dbReference>
<organism evidence="2 3">
    <name type="scientific">Coleophoma cylindrospora</name>
    <dbReference type="NCBI Taxonomy" id="1849047"/>
    <lineage>
        <taxon>Eukaryota</taxon>
        <taxon>Fungi</taxon>
        <taxon>Dikarya</taxon>
        <taxon>Ascomycota</taxon>
        <taxon>Pezizomycotina</taxon>
        <taxon>Leotiomycetes</taxon>
        <taxon>Helotiales</taxon>
        <taxon>Dermateaceae</taxon>
        <taxon>Coleophoma</taxon>
    </lineage>
</organism>
<dbReference type="Proteomes" id="UP000256645">
    <property type="component" value="Unassembled WGS sequence"/>
</dbReference>
<accession>A0A3D8RGN2</accession>
<keyword evidence="1" id="KW-0732">Signal</keyword>
<gene>
    <name evidence="2" type="ORF">BP6252_07122</name>
</gene>
<sequence length="324" mass="33249">MRYSIASAALLSAITIGEVMAGPTNLAHRHLHNKKDVVDVVKREDWVVAVIDGATVSWINNYFGPSSSTTATTSTSTAAAHVAAAAATTTSAAAAASTSTSALSDALAGIDSTITALWKDLVGISNDLTKFGASSTTSGSTGDNYYGNCGSPYGSNIIKVASRGTNTYTIDYINTSDEDMTVVIWNKIGPDMQVLSGSALAPTRPTLTFALSPGSSQMVAFAEDSQIAFAQACDTLAASGAFATTWGECNFVKSGTGYDVSAIMNAAGNTYNMTITSVEAPSCTSSMTENMWLTATDPVGTSDGSCYIAQSTAQLTVQMGGTVA</sequence>
<dbReference type="OrthoDB" id="118256at2759"/>
<comment type="caution">
    <text evidence="2">The sequence shown here is derived from an EMBL/GenBank/DDBJ whole genome shotgun (WGS) entry which is preliminary data.</text>
</comment>
<dbReference type="PANTHER" id="PTHR42039">
    <property type="entry name" value="PUTATIVE (AFU_ORTHOLOGUE AFUA_3G02940)-RELATED"/>
    <property type="match status" value="1"/>
</dbReference>
<evidence type="ECO:0000313" key="3">
    <source>
        <dbReference type="Proteomes" id="UP000256645"/>
    </source>
</evidence>
<dbReference type="InterPro" id="IPR038903">
    <property type="entry name" value="Allergen_Asp_f_4"/>
</dbReference>
<evidence type="ECO:0000256" key="1">
    <source>
        <dbReference type="SAM" id="SignalP"/>
    </source>
</evidence>
<keyword evidence="3" id="KW-1185">Reference proteome</keyword>